<comment type="caution">
    <text evidence="1">The sequence shown here is derived from an EMBL/GenBank/DDBJ whole genome shotgun (WGS) entry which is preliminary data.</text>
</comment>
<accession>A0AAE0PYT7</accession>
<evidence type="ECO:0000313" key="1">
    <source>
        <dbReference type="EMBL" id="KAK3510714.1"/>
    </source>
</evidence>
<protein>
    <submittedName>
        <fullName evidence="1">Uncharacterized protein</fullName>
    </submittedName>
</protein>
<dbReference type="Proteomes" id="UP001274896">
    <property type="component" value="Unassembled WGS sequence"/>
</dbReference>
<gene>
    <name evidence="1" type="ORF">QTP70_015992</name>
</gene>
<keyword evidence="2" id="KW-1185">Reference proteome</keyword>
<dbReference type="PANTHER" id="PTHR31025:SF19">
    <property type="entry name" value="SI:CH73-42K18.1-RELATED"/>
    <property type="match status" value="1"/>
</dbReference>
<dbReference type="AlphaFoldDB" id="A0AAE0PYT7"/>
<sequence length="128" mass="14648">MYSFKAFPTDEDFAEVATSLINKHPCLREQGSSTGCRGWKNSLKFKMGNYRSKLCNASHRSKQCWNTGQHFLLSVFAECTSIACKKQTETETEILKTQTEMETEILKKDFRSLVEKNAIFVLIPPPFV</sequence>
<evidence type="ECO:0000313" key="2">
    <source>
        <dbReference type="Proteomes" id="UP001274896"/>
    </source>
</evidence>
<reference evidence="1" key="1">
    <citation type="submission" date="2023-06" db="EMBL/GenBank/DDBJ databases">
        <title>Male Hemibagrus guttatus genome.</title>
        <authorList>
            <person name="Bian C."/>
        </authorList>
    </citation>
    <scope>NUCLEOTIDE SEQUENCE</scope>
    <source>
        <strain evidence="1">Male_cb2023</strain>
        <tissue evidence="1">Muscle</tissue>
    </source>
</reference>
<dbReference type="PANTHER" id="PTHR31025">
    <property type="entry name" value="SI:CH211-196P9.1-RELATED"/>
    <property type="match status" value="1"/>
</dbReference>
<organism evidence="1 2">
    <name type="scientific">Hemibagrus guttatus</name>
    <dbReference type="NCBI Taxonomy" id="175788"/>
    <lineage>
        <taxon>Eukaryota</taxon>
        <taxon>Metazoa</taxon>
        <taxon>Chordata</taxon>
        <taxon>Craniata</taxon>
        <taxon>Vertebrata</taxon>
        <taxon>Euteleostomi</taxon>
        <taxon>Actinopterygii</taxon>
        <taxon>Neopterygii</taxon>
        <taxon>Teleostei</taxon>
        <taxon>Ostariophysi</taxon>
        <taxon>Siluriformes</taxon>
        <taxon>Bagridae</taxon>
        <taxon>Hemibagrus</taxon>
    </lineage>
</organism>
<dbReference type="EMBL" id="JAUCMX010000025">
    <property type="protein sequence ID" value="KAK3510714.1"/>
    <property type="molecule type" value="Genomic_DNA"/>
</dbReference>
<proteinExistence type="predicted"/>
<name>A0AAE0PYT7_9TELE</name>